<feature type="transmembrane region" description="Helical" evidence="1">
    <location>
        <begin position="93"/>
        <end position="110"/>
    </location>
</feature>
<feature type="transmembrane region" description="Helical" evidence="1">
    <location>
        <begin position="168"/>
        <end position="189"/>
    </location>
</feature>
<dbReference type="Proteomes" id="UP000006073">
    <property type="component" value="Unassembled WGS sequence"/>
</dbReference>
<comment type="caution">
    <text evidence="2">The sequence shown here is derived from an EMBL/GenBank/DDBJ whole genome shotgun (WGS) entry which is preliminary data.</text>
</comment>
<accession>S2DX99</accession>
<feature type="transmembrane region" description="Helical" evidence="1">
    <location>
        <begin position="116"/>
        <end position="135"/>
    </location>
</feature>
<keyword evidence="1" id="KW-1133">Transmembrane helix</keyword>
<dbReference type="EMBL" id="ALWO02000032">
    <property type="protein sequence ID" value="EOZ96721.1"/>
    <property type="molecule type" value="Genomic_DNA"/>
</dbReference>
<dbReference type="OrthoDB" id="838091at2"/>
<name>S2DX99_INDAL</name>
<feature type="transmembrane region" description="Helical" evidence="1">
    <location>
        <begin position="205"/>
        <end position="224"/>
    </location>
</feature>
<evidence type="ECO:0000313" key="3">
    <source>
        <dbReference type="Proteomes" id="UP000006073"/>
    </source>
</evidence>
<dbReference type="AlphaFoldDB" id="S2DX99"/>
<evidence type="ECO:0000313" key="2">
    <source>
        <dbReference type="EMBL" id="EOZ96721.1"/>
    </source>
</evidence>
<dbReference type="STRING" id="1189612.A33Q_2031"/>
<evidence type="ECO:0000256" key="1">
    <source>
        <dbReference type="SAM" id="Phobius"/>
    </source>
</evidence>
<keyword evidence="3" id="KW-1185">Reference proteome</keyword>
<dbReference type="eggNOG" id="COG0576">
    <property type="taxonomic scope" value="Bacteria"/>
</dbReference>
<gene>
    <name evidence="2" type="ORF">A33Q_2031</name>
</gene>
<organism evidence="2 3">
    <name type="scientific">Indibacter alkaliphilus (strain CCUG 57479 / KCTC 22604 / LW1)</name>
    <dbReference type="NCBI Taxonomy" id="1189612"/>
    <lineage>
        <taxon>Bacteria</taxon>
        <taxon>Pseudomonadati</taxon>
        <taxon>Bacteroidota</taxon>
        <taxon>Cytophagia</taxon>
        <taxon>Cytophagales</taxon>
        <taxon>Cyclobacteriaceae</taxon>
    </lineage>
</organism>
<dbReference type="RefSeq" id="WP_009034272.1">
    <property type="nucleotide sequence ID" value="NZ_ALWO02000032.1"/>
</dbReference>
<proteinExistence type="predicted"/>
<sequence length="236" mass="27702">MKLTEDQIKQLHYHINAKQIPYTEVRDEVLDHYQTALESEKEKTMEEVLKSLDQTFTLGYCNQASENYLNSLKSEYPKQFKKNFFNLFQKEKVWVPILLLAFVLSLPSWIQNANMLFHLVNLSLLTGLMLENWIISRSYPNKKIKHHYRSIDDKPTFAQLRAAAPKGFGILHVAVMLLIFLPIGALYIFEVVEDSTSYFFFQPPYLYATTVCLWLFFLMTIARYQARKAMVKPKVN</sequence>
<keyword evidence="1" id="KW-0812">Transmembrane</keyword>
<protein>
    <submittedName>
        <fullName evidence="2">Uncharacterized protein</fullName>
    </submittedName>
</protein>
<keyword evidence="1" id="KW-0472">Membrane</keyword>
<reference evidence="2 3" key="1">
    <citation type="journal article" date="2013" name="Genome Announc.">
        <title>Draft Genome Sequence of Indibacter alkaliphilus Strain LW1T, Isolated from Lonar Lake, a Haloalkaline Lake in the Buldana District of Maharashtra, India.</title>
        <authorList>
            <person name="Singh A."/>
            <person name="Kumar Jangir P."/>
            <person name="Sharma R."/>
            <person name="Singh A."/>
            <person name="Kumar Pinnaka A."/>
            <person name="Shivaji S."/>
        </authorList>
    </citation>
    <scope>NUCLEOTIDE SEQUENCE [LARGE SCALE GENOMIC DNA]</scope>
    <source>
        <strain evidence="3">CCUG 57479 / KCTC 22604 / LW1</strain>
    </source>
</reference>